<comment type="caution">
    <text evidence="3">The sequence shown here is derived from an EMBL/GenBank/DDBJ whole genome shotgun (WGS) entry which is preliminary data.</text>
</comment>
<accession>A0A7I8V3P2</accession>
<dbReference type="EMBL" id="CAJFCJ010000001">
    <property type="protein sequence ID" value="CAD5110668.1"/>
    <property type="molecule type" value="Genomic_DNA"/>
</dbReference>
<keyword evidence="1" id="KW-0472">Membrane</keyword>
<dbReference type="Pfam" id="PF02140">
    <property type="entry name" value="SUEL_Lectin"/>
    <property type="match status" value="1"/>
</dbReference>
<organism evidence="3 4">
    <name type="scientific">Dimorphilus gyrociliatus</name>
    <dbReference type="NCBI Taxonomy" id="2664684"/>
    <lineage>
        <taxon>Eukaryota</taxon>
        <taxon>Metazoa</taxon>
        <taxon>Spiralia</taxon>
        <taxon>Lophotrochozoa</taxon>
        <taxon>Annelida</taxon>
        <taxon>Polychaeta</taxon>
        <taxon>Polychaeta incertae sedis</taxon>
        <taxon>Dinophilidae</taxon>
        <taxon>Dimorphilus</taxon>
    </lineage>
</organism>
<keyword evidence="1" id="KW-0812">Transmembrane</keyword>
<keyword evidence="4" id="KW-1185">Reference proteome</keyword>
<evidence type="ECO:0000313" key="4">
    <source>
        <dbReference type="Proteomes" id="UP000549394"/>
    </source>
</evidence>
<sequence length="447" mass="50195">MPLPSKEYCHFTNFEPRCDQGQVIVINSARYGQMKKGECLKNDPKENCFINVLAELDSKCSGRSECKVEVPNSHLAKKVGRCGEGEYTYLEADYKCREAFIFPPTCSIKPIIVGKKQDAFLSSYVPNSSGTCTWRVRLKEGQTIHVYLWNFDVADPYSQPIDYLLIRERGKTESIVKQNRRRSLVYQSTSPTIDIEVLSTNVYFLIEYQARGCPDVRPPANTWAERLGDTVTIHCNYTRESYTLNCVGKQWKGKLRNCTVALTASNLMTVIKWGDVSLPYVVWIVIIIGVSLAVSAVVLILGITFLRRQNRRPGESYNHQRFSTDYVLQDKEEEYGEAHREREIERPLTVEIKPADSNKYVSQVGKSSPDQLSYSRLNSAAASYCACSAVVPHSTGDGSDYFSDITGASFGSFSPEKSVNVQTLSSCHCASKKLPAPLPPTRTAFSR</sequence>
<dbReference type="InterPro" id="IPR043159">
    <property type="entry name" value="Lectin_gal-bd_sf"/>
</dbReference>
<proteinExistence type="predicted"/>
<feature type="domain" description="SUEL-type lectin" evidence="2">
    <location>
        <begin position="17"/>
        <end position="96"/>
    </location>
</feature>
<dbReference type="GO" id="GO:0030246">
    <property type="term" value="F:carbohydrate binding"/>
    <property type="evidence" value="ECO:0007669"/>
    <property type="project" value="InterPro"/>
</dbReference>
<dbReference type="SUPFAM" id="SSF49854">
    <property type="entry name" value="Spermadhesin, CUB domain"/>
    <property type="match status" value="1"/>
</dbReference>
<dbReference type="OrthoDB" id="6045564at2759"/>
<dbReference type="PANTHER" id="PTHR46780">
    <property type="entry name" value="PROTEIN EVA-1"/>
    <property type="match status" value="1"/>
</dbReference>
<dbReference type="InterPro" id="IPR035914">
    <property type="entry name" value="Sperma_CUB_dom_sf"/>
</dbReference>
<gene>
    <name evidence="3" type="ORF">DGYR_LOCUS44</name>
</gene>
<dbReference type="CDD" id="cd22823">
    <property type="entry name" value="Gal_Rha_Lectin"/>
    <property type="match status" value="1"/>
</dbReference>
<dbReference type="Gene3D" id="2.60.120.740">
    <property type="match status" value="1"/>
</dbReference>
<evidence type="ECO:0000313" key="3">
    <source>
        <dbReference type="EMBL" id="CAD5110668.1"/>
    </source>
</evidence>
<name>A0A7I8V3P2_9ANNE</name>
<evidence type="ECO:0000259" key="2">
    <source>
        <dbReference type="Pfam" id="PF02140"/>
    </source>
</evidence>
<dbReference type="InterPro" id="IPR000922">
    <property type="entry name" value="Lectin_gal-bd_dom"/>
</dbReference>
<dbReference type="Gene3D" id="2.60.120.290">
    <property type="entry name" value="Spermadhesin, CUB domain"/>
    <property type="match status" value="1"/>
</dbReference>
<keyword evidence="1" id="KW-1133">Transmembrane helix</keyword>
<reference evidence="3 4" key="1">
    <citation type="submission" date="2020-08" db="EMBL/GenBank/DDBJ databases">
        <authorList>
            <person name="Hejnol A."/>
        </authorList>
    </citation>
    <scope>NUCLEOTIDE SEQUENCE [LARGE SCALE GENOMIC DNA]</scope>
</reference>
<evidence type="ECO:0000256" key="1">
    <source>
        <dbReference type="SAM" id="Phobius"/>
    </source>
</evidence>
<protein>
    <submittedName>
        <fullName evidence="3">DgyrCDS45</fullName>
    </submittedName>
</protein>
<dbReference type="Proteomes" id="UP000549394">
    <property type="component" value="Unassembled WGS sequence"/>
</dbReference>
<dbReference type="AlphaFoldDB" id="A0A7I8V3P2"/>
<feature type="transmembrane region" description="Helical" evidence="1">
    <location>
        <begin position="280"/>
        <end position="306"/>
    </location>
</feature>